<feature type="transmembrane region" description="Helical" evidence="1">
    <location>
        <begin position="67"/>
        <end position="87"/>
    </location>
</feature>
<protein>
    <submittedName>
        <fullName evidence="2">Putative membrane protein, clustering with ActP</fullName>
    </submittedName>
</protein>
<proteinExistence type="predicted"/>
<dbReference type="InterPro" id="IPR052959">
    <property type="entry name" value="Inner_membrane_assoc"/>
</dbReference>
<dbReference type="InterPro" id="IPR007436">
    <property type="entry name" value="DUF485"/>
</dbReference>
<dbReference type="PANTHER" id="PTHR38598">
    <property type="entry name" value="INNER MEMBRANE PROTEIN YJCH"/>
    <property type="match status" value="1"/>
</dbReference>
<organism evidence="2 3">
    <name type="scientific">Paraburkholderia caribensis MBA4</name>
    <dbReference type="NCBI Taxonomy" id="1323664"/>
    <lineage>
        <taxon>Bacteria</taxon>
        <taxon>Pseudomonadati</taxon>
        <taxon>Pseudomonadota</taxon>
        <taxon>Betaproteobacteria</taxon>
        <taxon>Burkholderiales</taxon>
        <taxon>Burkholderiaceae</taxon>
        <taxon>Paraburkholderia</taxon>
    </lineage>
</organism>
<evidence type="ECO:0000313" key="3">
    <source>
        <dbReference type="Proteomes" id="UP000019146"/>
    </source>
</evidence>
<dbReference type="PANTHER" id="PTHR38598:SF1">
    <property type="entry name" value="INNER MEMBRANE PROTEIN YJCH"/>
    <property type="match status" value="1"/>
</dbReference>
<keyword evidence="1" id="KW-0812">Transmembrane</keyword>
<gene>
    <name evidence="2" type="ORF">K788_0005375</name>
</gene>
<dbReference type="AlphaFoldDB" id="A0A0P0RFT0"/>
<accession>A0A0P0RFT0</accession>
<dbReference type="KEGG" id="bcai:K788_0005375"/>
<feature type="transmembrane region" description="Helical" evidence="1">
    <location>
        <begin position="30"/>
        <end position="51"/>
    </location>
</feature>
<dbReference type="Proteomes" id="UP000019146">
    <property type="component" value="Chromosome 2"/>
</dbReference>
<dbReference type="Pfam" id="PF04341">
    <property type="entry name" value="DUF485"/>
    <property type="match status" value="1"/>
</dbReference>
<evidence type="ECO:0000256" key="1">
    <source>
        <dbReference type="SAM" id="Phobius"/>
    </source>
</evidence>
<reference evidence="2 3" key="1">
    <citation type="journal article" date="2014" name="Genome Announc.">
        <title>Draft Genome Sequence of the Haloacid-Degrading Burkholderia caribensis Strain MBA4.</title>
        <authorList>
            <person name="Pan Y."/>
            <person name="Kong K.F."/>
            <person name="Tsang J.S."/>
        </authorList>
    </citation>
    <scope>NUCLEOTIDE SEQUENCE [LARGE SCALE GENOMIC DNA]</scope>
    <source>
        <strain evidence="2 3">MBA4</strain>
    </source>
</reference>
<dbReference type="GO" id="GO:0005886">
    <property type="term" value="C:plasma membrane"/>
    <property type="evidence" value="ECO:0007669"/>
    <property type="project" value="TreeGrafter"/>
</dbReference>
<name>A0A0P0RFT0_9BURK</name>
<keyword evidence="1" id="KW-1133">Transmembrane helix</keyword>
<keyword evidence="1" id="KW-0472">Membrane</keyword>
<dbReference type="EMBL" id="CP012747">
    <property type="protein sequence ID" value="ALL67463.1"/>
    <property type="molecule type" value="Genomic_DNA"/>
</dbReference>
<sequence length="106" mass="11960">MQETKMDLKLAAKVKSSAAYRELVRKRSRLGWTLTALVLVVYYGYVLLIAFDKQFLAAKMGAGVMTWGMPVGLFVIVFTVVVTGFYVRRANSTYDQLTEQIKREAA</sequence>
<evidence type="ECO:0000313" key="2">
    <source>
        <dbReference type="EMBL" id="ALL67463.1"/>
    </source>
</evidence>